<dbReference type="SUPFAM" id="SSF52540">
    <property type="entry name" value="P-loop containing nucleoside triphosphate hydrolases"/>
    <property type="match status" value="1"/>
</dbReference>
<evidence type="ECO:0000259" key="5">
    <source>
        <dbReference type="Pfam" id="PF13476"/>
    </source>
</evidence>
<keyword evidence="4" id="KW-0175">Coiled coil</keyword>
<evidence type="ECO:0000256" key="3">
    <source>
        <dbReference type="ARBA" id="ARBA00013368"/>
    </source>
</evidence>
<dbReference type="RefSeq" id="WP_093795450.1">
    <property type="nucleotide sequence ID" value="NZ_CP155571.1"/>
</dbReference>
<sequence length="1070" mass="118939">MKPITLTIAGLHSFREEQEIPFGQLGELGIFGIFGPTGSGKSSILDAMTLALYGTVVRAGRRTQGILNHAEKQVKVSFTFALGQGRERRLYRVERRYVRKDQLAVSNTYSRLVVITDGQEEVIADKDREVTEQITGLLGLREEDFTRAVVLPQGKFAEFLSLGGKERREMLQRLFSLEQYGNVLINKINEQYRTVEISYIEVESEQKGLGNASPAAVAAAQSVLAEAKQVEVAALEQYKTAEQHYRTVNEVYGLQNELANKQSEQVFHRRQEGEMQEKAAALAAAEKAGRVTAVLEEFAASQVAEQKAAAFKQKIWEQVAQLTSDSQRLNAAYKEAQQTKLKREPELIERRTKLAAAVTLESEVTQLDKEVAELTKQQQVRNQACQAASHAAGGKASRSQWLTEHIKKLEQQLLAATVTADRRSQVQECLEASQSLKQACISAEKIKQEGIARKKHYEAIRAAAFQAEEKLHQAEVRLDEQEAVEAKAAEQQLAAAVAQLDQLLASEKQAAASRLANLLTPGKPCPVCGSLHHPQPAGAGQSTEVDNINFEEEIIAAKERIAGLNQTLAEAGRKVAKERQSLNGAKEAAVALAQQRSSAQNEVDKIREEYHQAQEAIAIAGNKLTAVLQAVGKDTGKVFSATEALRMADELQKNMSQQDRLAEGLARQMTGYRQEREACQAEIDRLQQAVQTGAAELAALTARLQSLNDLVVAKRRELFTVTAGTPASQLALLTAQELDTIRDEEQQARVAYEQANEALTTAEQMRARSETSWLEAVKQRDHLQARLTAKLEEEGFSGMEAAQTALMPALRQEEYCRQIKVYTETDQRLSAQCEHLTSTLKGRSVTQAEWEQSQALFKQTETSRNAATERRVEADKEWRDLTEKYQRWSELETNRLALKERKDCLQALKNLLRGNIFIEFLAQEQMELVAWQASERLKQITQQRYALELGPDGGFLIRDDANGGVRRPVSTLSGGETFQASLALALALSAQIQLKGKYPLEFFFLDEGFGSLDQQALDVAMATLEKLHVERLTIGIISHVAELKQRMPRRLLLEPAEPAGHGSRVRIEEA</sequence>
<evidence type="ECO:0000256" key="4">
    <source>
        <dbReference type="SAM" id="Coils"/>
    </source>
</evidence>
<dbReference type="InterPro" id="IPR038729">
    <property type="entry name" value="Rad50/SbcC_AAA"/>
</dbReference>
<evidence type="ECO:0000313" key="7">
    <source>
        <dbReference type="Proteomes" id="UP000216052"/>
    </source>
</evidence>
<dbReference type="Pfam" id="PF13558">
    <property type="entry name" value="SbcC_Walker_B"/>
    <property type="match status" value="1"/>
</dbReference>
<comment type="similarity">
    <text evidence="1">Belongs to the SMC family. SbcC subfamily.</text>
</comment>
<keyword evidence="7" id="KW-1185">Reference proteome</keyword>
<accession>A0ABZ3IVH5</accession>
<feature type="coiled-coil region" evidence="4">
    <location>
        <begin position="457"/>
        <end position="506"/>
    </location>
</feature>
<feature type="coiled-coil region" evidence="4">
    <location>
        <begin position="319"/>
        <end position="377"/>
    </location>
</feature>
<reference evidence="6" key="1">
    <citation type="submission" date="2024-05" db="EMBL/GenBank/DDBJ databases">
        <title>Isolation and characterization of Sporomusa carbonis sp. nov., a carboxydotrophic hydrogenogen in the genus of Sporomusa isolated from a charcoal burning pile.</title>
        <authorList>
            <person name="Boeer T."/>
            <person name="Rosenbaum F."/>
            <person name="Eysell L."/>
            <person name="Mueller V."/>
            <person name="Daniel R."/>
            <person name="Poehlein A."/>
        </authorList>
    </citation>
    <scope>NUCLEOTIDE SEQUENCE [LARGE SCALE GENOMIC DNA]</scope>
    <source>
        <strain evidence="6">DSM 3132</strain>
    </source>
</reference>
<evidence type="ECO:0000256" key="2">
    <source>
        <dbReference type="ARBA" id="ARBA00011322"/>
    </source>
</evidence>
<proteinExistence type="inferred from homology"/>
<evidence type="ECO:0000256" key="1">
    <source>
        <dbReference type="ARBA" id="ARBA00006930"/>
    </source>
</evidence>
<comment type="subunit">
    <text evidence="2">Heterodimer of SbcC and SbcD.</text>
</comment>
<dbReference type="Gene3D" id="1.10.287.1490">
    <property type="match status" value="1"/>
</dbReference>
<gene>
    <name evidence="6" type="ORF">SPACI_000370</name>
</gene>
<evidence type="ECO:0000313" key="6">
    <source>
        <dbReference type="EMBL" id="XFO70052.1"/>
    </source>
</evidence>
<feature type="coiled-coil region" evidence="4">
    <location>
        <begin position="547"/>
        <end position="623"/>
    </location>
</feature>
<protein>
    <recommendedName>
        <fullName evidence="3">Nuclease SbcCD subunit C</fullName>
    </recommendedName>
</protein>
<dbReference type="Gene3D" id="3.40.50.300">
    <property type="entry name" value="P-loop containing nucleotide triphosphate hydrolases"/>
    <property type="match status" value="2"/>
</dbReference>
<dbReference type="Pfam" id="PF13476">
    <property type="entry name" value="AAA_23"/>
    <property type="match status" value="1"/>
</dbReference>
<feature type="coiled-coil region" evidence="4">
    <location>
        <begin position="648"/>
        <end position="758"/>
    </location>
</feature>
<dbReference type="InterPro" id="IPR027417">
    <property type="entry name" value="P-loop_NTPase"/>
</dbReference>
<dbReference type="PANTHER" id="PTHR32114">
    <property type="entry name" value="ABC TRANSPORTER ABCH.3"/>
    <property type="match status" value="1"/>
</dbReference>
<dbReference type="PANTHER" id="PTHR32114:SF2">
    <property type="entry name" value="ABC TRANSPORTER ABCH.3"/>
    <property type="match status" value="1"/>
</dbReference>
<feature type="domain" description="Rad50/SbcC-type AAA" evidence="5">
    <location>
        <begin position="6"/>
        <end position="188"/>
    </location>
</feature>
<dbReference type="EMBL" id="CP155571">
    <property type="protein sequence ID" value="XFO70052.1"/>
    <property type="molecule type" value="Genomic_DNA"/>
</dbReference>
<organism evidence="6 7">
    <name type="scientific">Sporomusa acidovorans (strain ATCC 49682 / DSM 3132 / Mol)</name>
    <dbReference type="NCBI Taxonomy" id="1123286"/>
    <lineage>
        <taxon>Bacteria</taxon>
        <taxon>Bacillati</taxon>
        <taxon>Bacillota</taxon>
        <taxon>Negativicutes</taxon>
        <taxon>Selenomonadales</taxon>
        <taxon>Sporomusaceae</taxon>
        <taxon>Sporomusa</taxon>
    </lineage>
</organism>
<name>A0ABZ3IVH5_SPOA4</name>
<dbReference type="Proteomes" id="UP000216052">
    <property type="component" value="Chromosome"/>
</dbReference>